<dbReference type="PRINTS" id="PR00409">
    <property type="entry name" value="PHDIOXRDTASE"/>
</dbReference>
<dbReference type="Pfam" id="PF00111">
    <property type="entry name" value="Fer2"/>
    <property type="match status" value="1"/>
</dbReference>
<dbReference type="CDD" id="cd06184">
    <property type="entry name" value="flavohem_like_fad_nad_binding"/>
    <property type="match status" value="1"/>
</dbReference>
<comment type="caution">
    <text evidence="4">The sequence shown here is derived from an EMBL/GenBank/DDBJ whole genome shotgun (WGS) entry which is preliminary data.</text>
</comment>
<dbReference type="SUPFAM" id="SSF52343">
    <property type="entry name" value="Ferredoxin reductase-like, C-terminal NADP-linked domain"/>
    <property type="match status" value="1"/>
</dbReference>
<evidence type="ECO:0000313" key="5">
    <source>
        <dbReference type="Proteomes" id="UP001589710"/>
    </source>
</evidence>
<dbReference type="InterPro" id="IPR039261">
    <property type="entry name" value="FNR_nucleotide-bd"/>
</dbReference>
<dbReference type="InterPro" id="IPR036010">
    <property type="entry name" value="2Fe-2S_ferredoxin-like_sf"/>
</dbReference>
<dbReference type="EMBL" id="JBHMCG010000120">
    <property type="protein sequence ID" value="MFB9576148.1"/>
    <property type="molecule type" value="Genomic_DNA"/>
</dbReference>
<dbReference type="PROSITE" id="PS51085">
    <property type="entry name" value="2FE2S_FER_2"/>
    <property type="match status" value="1"/>
</dbReference>
<dbReference type="PANTHER" id="PTHR30212">
    <property type="entry name" value="PROTEIN YIIM"/>
    <property type="match status" value="1"/>
</dbReference>
<dbReference type="InterPro" id="IPR017927">
    <property type="entry name" value="FAD-bd_FR_type"/>
</dbReference>
<dbReference type="Gene3D" id="2.40.33.20">
    <property type="entry name" value="PK beta-barrel domain-like"/>
    <property type="match status" value="1"/>
</dbReference>
<gene>
    <name evidence="4" type="ORF">ACFFTL_28640</name>
</gene>
<dbReference type="Proteomes" id="UP001589710">
    <property type="component" value="Unassembled WGS sequence"/>
</dbReference>
<proteinExistence type="predicted"/>
<evidence type="ECO:0000259" key="3">
    <source>
        <dbReference type="PROSITE" id="PS51384"/>
    </source>
</evidence>
<dbReference type="Gene3D" id="3.10.20.30">
    <property type="match status" value="1"/>
</dbReference>
<feature type="domain" description="2Fe-2S ferredoxin-type" evidence="1">
    <location>
        <begin position="512"/>
        <end position="594"/>
    </location>
</feature>
<accession>A0ABV5RE47</accession>
<dbReference type="Pfam" id="PF03475">
    <property type="entry name" value="YiiM_3-alpha"/>
    <property type="match status" value="1"/>
</dbReference>
<dbReference type="InterPro" id="IPR011037">
    <property type="entry name" value="Pyrv_Knase-like_insert_dom_sf"/>
</dbReference>
<evidence type="ECO:0000259" key="2">
    <source>
        <dbReference type="PROSITE" id="PS51340"/>
    </source>
</evidence>
<dbReference type="Gene3D" id="3.40.50.80">
    <property type="entry name" value="Nucleotide-binding domain of ferredoxin-NADP reductase (FNR) module"/>
    <property type="match status" value="1"/>
</dbReference>
<dbReference type="InterPro" id="IPR001041">
    <property type="entry name" value="2Fe-2S_ferredoxin-type"/>
</dbReference>
<dbReference type="SUPFAM" id="SSF63380">
    <property type="entry name" value="Riboflavin synthase domain-like"/>
    <property type="match status" value="1"/>
</dbReference>
<name>A0ABV5RE47_9ACTN</name>
<dbReference type="SUPFAM" id="SSF50800">
    <property type="entry name" value="PK beta-barrel domain-like"/>
    <property type="match status" value="1"/>
</dbReference>
<dbReference type="PROSITE" id="PS51384">
    <property type="entry name" value="FAD_FR"/>
    <property type="match status" value="1"/>
</dbReference>
<dbReference type="InterPro" id="IPR005163">
    <property type="entry name" value="Tri_helical_YiiM-like"/>
</dbReference>
<dbReference type="InterPro" id="IPR012675">
    <property type="entry name" value="Beta-grasp_dom_sf"/>
</dbReference>
<keyword evidence="5" id="KW-1185">Reference proteome</keyword>
<dbReference type="InterPro" id="IPR005302">
    <property type="entry name" value="MoCF_Sase_C"/>
</dbReference>
<dbReference type="CDD" id="cd00207">
    <property type="entry name" value="fer2"/>
    <property type="match status" value="1"/>
</dbReference>
<dbReference type="SUPFAM" id="SSF54292">
    <property type="entry name" value="2Fe-2S ferredoxin-like"/>
    <property type="match status" value="1"/>
</dbReference>
<evidence type="ECO:0000259" key="1">
    <source>
        <dbReference type="PROSITE" id="PS51085"/>
    </source>
</evidence>
<dbReference type="InterPro" id="IPR001433">
    <property type="entry name" value="OxRdtase_FAD/NAD-bd"/>
</dbReference>
<protein>
    <submittedName>
        <fullName evidence="4">MOSC domain-containing protein</fullName>
    </submittedName>
</protein>
<dbReference type="Pfam" id="PF03473">
    <property type="entry name" value="MOSC"/>
    <property type="match status" value="1"/>
</dbReference>
<dbReference type="Pfam" id="PF00175">
    <property type="entry name" value="NAD_binding_1"/>
    <property type="match status" value="1"/>
</dbReference>
<dbReference type="InterPro" id="IPR052353">
    <property type="entry name" value="Benzoxazolinone_Detox_Enz"/>
</dbReference>
<organism evidence="4 5">
    <name type="scientific">Streptomyces yanii</name>
    <dbReference type="NCBI Taxonomy" id="78510"/>
    <lineage>
        <taxon>Bacteria</taxon>
        <taxon>Bacillati</taxon>
        <taxon>Actinomycetota</taxon>
        <taxon>Actinomycetes</taxon>
        <taxon>Kitasatosporales</taxon>
        <taxon>Streptomycetaceae</taxon>
        <taxon>Streptomyces</taxon>
    </lineage>
</organism>
<dbReference type="Gene3D" id="2.40.30.10">
    <property type="entry name" value="Translation factors"/>
    <property type="match status" value="1"/>
</dbReference>
<dbReference type="InterPro" id="IPR017938">
    <property type="entry name" value="Riboflavin_synthase-like_b-brl"/>
</dbReference>
<feature type="domain" description="MOSC" evidence="2">
    <location>
        <begin position="29"/>
        <end position="164"/>
    </location>
</feature>
<evidence type="ECO:0000313" key="4">
    <source>
        <dbReference type="EMBL" id="MFB9576148.1"/>
    </source>
</evidence>
<dbReference type="RefSeq" id="WP_345520076.1">
    <property type="nucleotide sequence ID" value="NZ_BAAAXD010000056.1"/>
</dbReference>
<feature type="domain" description="FAD-binding FR-type" evidence="3">
    <location>
        <begin position="242"/>
        <end position="347"/>
    </location>
</feature>
<dbReference type="PANTHER" id="PTHR30212:SF2">
    <property type="entry name" value="PROTEIN YIIM"/>
    <property type="match status" value="1"/>
</dbReference>
<reference evidence="4 5" key="1">
    <citation type="submission" date="2024-09" db="EMBL/GenBank/DDBJ databases">
        <authorList>
            <person name="Sun Q."/>
            <person name="Mori K."/>
        </authorList>
    </citation>
    <scope>NUCLEOTIDE SEQUENCE [LARGE SCALE GENOMIC DNA]</scope>
    <source>
        <strain evidence="4 5">JCM 3331</strain>
    </source>
</reference>
<dbReference type="PROSITE" id="PS51340">
    <property type="entry name" value="MOSC"/>
    <property type="match status" value="1"/>
</dbReference>
<sequence>MATLVAVNVGMPRDVPWKGRVTHTGVWKQPVTGPQMVRKLNIDGDGQGDLAGHGGPYRAVLVYQVDSYRHWQEHLHRDDFTHGQFGENFTVDGLPDDEVCIGDQYRIGDALFEVTQPRVTCYRVGLRMDEPQMPALLVAHGRPGFYLRVLAEGAVQAGDEIVKVSTGPEAMTVAEIDAVLYRPGRSRSQVERALRIPALSPGWKTSMQSLLDDYDSKGWTTGNTGGNTGLTAAASSPPPAWPGFRPLAVTHIAPESRSIFSLTLAATDGSRLPPARPGQFVTVRMRPDPQGAPVVRSYSLSGRPGDAHYRISVKQEPHGVGSSYLHRHVMVGDVLDVAAPRGTFTLDKDEAAIVLLSAGVGATPVLAMLHELADNRDPRAVWWVHGARDGAEHPFADEARTLLSRLPSGRWHVSYSRPRDNDRLGDDYTATGRLTAQLLEDLGIPGDANAYICGPVAFMNDMTQALVDCGLAPGRIHTETFGSVTAMTPGVVPTDAPAPHLPAHPPGPGTGPAVTFARSSLTVPWDPGYGTLLELAEACDIPVRWSCRTGVCHTCETAVVSGGVDYSPDPIDLPAEGNALICCSQPPADLILDL</sequence>